<evidence type="ECO:0000259" key="2">
    <source>
        <dbReference type="Pfam" id="PF04717"/>
    </source>
</evidence>
<keyword evidence="4" id="KW-1185">Reference proteome</keyword>
<sequence>MSRVQHNYAQANIDRMLANLIRIGRISAVDHAEAVATVDFDGEVVPNLLWSKQRMGDDRYWHAPSVGEQVIVLSVSGDLSQGVIIAAIAQDQFADVAQDAHPKMQFSDGTIVRYDKSSHTLTVDASASSSTVHVLCDQAQVVAASQVTIDTPQTTITGDVTIQKNLNVSINTNVGGSLGVTGNSTISGSANFTGGAVTHQGKNIGASHTHSGVDAGGDNTGGVV</sequence>
<name>A0A1G6JDU4_9GAMM</name>
<evidence type="ECO:0000313" key="3">
    <source>
        <dbReference type="EMBL" id="SDC16605.1"/>
    </source>
</evidence>
<dbReference type="Proteomes" id="UP000242317">
    <property type="component" value="Unassembled WGS sequence"/>
</dbReference>
<protein>
    <submittedName>
        <fullName evidence="3">Phage baseplate assembly protein V</fullName>
    </submittedName>
</protein>
<dbReference type="NCBIfam" id="TIGR01644">
    <property type="entry name" value="phage_P2_V"/>
    <property type="match status" value="1"/>
</dbReference>
<feature type="region of interest" description="Disordered" evidence="1">
    <location>
        <begin position="202"/>
        <end position="224"/>
    </location>
</feature>
<dbReference type="Pfam" id="PF04717">
    <property type="entry name" value="Phage_base_V"/>
    <property type="match status" value="1"/>
</dbReference>
<dbReference type="Gene3D" id="6.20.150.10">
    <property type="match status" value="1"/>
</dbReference>
<organism evidence="3 4">
    <name type="scientific">Acinetobacter marinus</name>
    <dbReference type="NCBI Taxonomy" id="281375"/>
    <lineage>
        <taxon>Bacteria</taxon>
        <taxon>Pseudomonadati</taxon>
        <taxon>Pseudomonadota</taxon>
        <taxon>Gammaproteobacteria</taxon>
        <taxon>Moraxellales</taxon>
        <taxon>Moraxellaceae</taxon>
        <taxon>Acinetobacter</taxon>
    </lineage>
</organism>
<gene>
    <name evidence="3" type="ORF">SAMN05421749_103316</name>
</gene>
<accession>A0A1G6JDU4</accession>
<feature type="domain" description="Gp5/Type VI secretion system Vgr protein OB-fold" evidence="2">
    <location>
        <begin position="23"/>
        <end position="87"/>
    </location>
</feature>
<dbReference type="AlphaFoldDB" id="A0A1G6JDU4"/>
<evidence type="ECO:0000256" key="1">
    <source>
        <dbReference type="SAM" id="MobiDB-lite"/>
    </source>
</evidence>
<feature type="compositionally biased region" description="Gly residues" evidence="1">
    <location>
        <begin position="214"/>
        <end position="224"/>
    </location>
</feature>
<dbReference type="EMBL" id="FMYK01000003">
    <property type="protein sequence ID" value="SDC16605.1"/>
    <property type="molecule type" value="Genomic_DNA"/>
</dbReference>
<evidence type="ECO:0000313" key="4">
    <source>
        <dbReference type="Proteomes" id="UP000242317"/>
    </source>
</evidence>
<dbReference type="OrthoDB" id="4931325at2"/>
<reference evidence="4" key="1">
    <citation type="submission" date="2016-09" db="EMBL/GenBank/DDBJ databases">
        <authorList>
            <person name="Varghese N."/>
            <person name="Submissions S."/>
        </authorList>
    </citation>
    <scope>NUCLEOTIDE SEQUENCE [LARGE SCALE GENOMIC DNA]</scope>
    <source>
        <strain evidence="4">ANC 3699</strain>
    </source>
</reference>
<dbReference type="RefSeq" id="WP_092618212.1">
    <property type="nucleotide sequence ID" value="NZ_FMYK01000003.1"/>
</dbReference>
<proteinExistence type="predicted"/>
<dbReference type="InterPro" id="IPR006531">
    <property type="entry name" value="Gp5/Vgr_OB"/>
</dbReference>
<dbReference type="Gene3D" id="2.40.50.230">
    <property type="entry name" value="Gp5 N-terminal domain"/>
    <property type="match status" value="1"/>
</dbReference>
<dbReference type="InterPro" id="IPR037026">
    <property type="entry name" value="Vgr_OB-fold_dom_sf"/>
</dbReference>
<dbReference type="InterPro" id="IPR013046">
    <property type="entry name" value="GpV/Gp45"/>
</dbReference>